<proteinExistence type="inferred from homology"/>
<dbReference type="InterPro" id="IPR018117">
    <property type="entry name" value="C5_DNA_meth_AS"/>
</dbReference>
<evidence type="ECO:0000313" key="9">
    <source>
        <dbReference type="Proteomes" id="UP000878956"/>
    </source>
</evidence>
<dbReference type="InterPro" id="IPR050750">
    <property type="entry name" value="C5-MTase"/>
</dbReference>
<dbReference type="GO" id="GO:0009307">
    <property type="term" value="P:DNA restriction-modification system"/>
    <property type="evidence" value="ECO:0007669"/>
    <property type="project" value="UniProtKB-KW"/>
</dbReference>
<evidence type="ECO:0000313" key="8">
    <source>
        <dbReference type="EMBL" id="HBH1541640.1"/>
    </source>
</evidence>
<name>A0AAN5VK45_CLODI</name>
<dbReference type="Gene3D" id="3.90.120.10">
    <property type="entry name" value="DNA Methylase, subunit A, domain 2"/>
    <property type="match status" value="1"/>
</dbReference>
<dbReference type="PANTHER" id="PTHR46098:SF1">
    <property type="entry name" value="TRNA (CYTOSINE(38)-C(5))-METHYLTRANSFERASE"/>
    <property type="match status" value="1"/>
</dbReference>
<dbReference type="PROSITE" id="PS00095">
    <property type="entry name" value="C5_MTASE_2"/>
    <property type="match status" value="1"/>
</dbReference>
<dbReference type="NCBIfam" id="TIGR00675">
    <property type="entry name" value="dcm"/>
    <property type="match status" value="1"/>
</dbReference>
<reference evidence="8" key="2">
    <citation type="submission" date="2021-06" db="EMBL/GenBank/DDBJ databases">
        <authorList>
            <consortium name="NCBI Pathogen Detection Project"/>
        </authorList>
    </citation>
    <scope>NUCLEOTIDE SEQUENCE</scope>
    <source>
        <strain evidence="8">HN1000</strain>
    </source>
</reference>
<feature type="active site" evidence="5">
    <location>
        <position position="79"/>
    </location>
</feature>
<dbReference type="InterPro" id="IPR031303">
    <property type="entry name" value="C5_meth_CS"/>
</dbReference>
<comment type="similarity">
    <text evidence="5 6">Belongs to the class I-like SAM-binding methyltransferase superfamily. C5-methyltransferase family.</text>
</comment>
<dbReference type="Pfam" id="PF00145">
    <property type="entry name" value="DNA_methylase"/>
    <property type="match status" value="2"/>
</dbReference>
<keyword evidence="4" id="KW-0680">Restriction system</keyword>
<dbReference type="EMBL" id="DAEPXK010000008">
    <property type="protein sequence ID" value="HBH1541640.1"/>
    <property type="molecule type" value="Genomic_DNA"/>
</dbReference>
<dbReference type="PROSITE" id="PS00094">
    <property type="entry name" value="C5_MTASE_1"/>
    <property type="match status" value="1"/>
</dbReference>
<dbReference type="Gene3D" id="3.40.50.150">
    <property type="entry name" value="Vaccinia Virus protein VP39"/>
    <property type="match status" value="1"/>
</dbReference>
<dbReference type="PROSITE" id="PS51679">
    <property type="entry name" value="SAM_MT_C5"/>
    <property type="match status" value="1"/>
</dbReference>
<dbReference type="Proteomes" id="UP000878956">
    <property type="component" value="Unassembled WGS sequence"/>
</dbReference>
<evidence type="ECO:0000256" key="1">
    <source>
        <dbReference type="ARBA" id="ARBA00022603"/>
    </source>
</evidence>
<comment type="caution">
    <text evidence="8">The sequence shown here is derived from an EMBL/GenBank/DDBJ whole genome shotgun (WGS) entry which is preliminary data.</text>
</comment>
<keyword evidence="3 5" id="KW-0949">S-adenosyl-L-methionine</keyword>
<gene>
    <name evidence="8" type="primary">dcm</name>
    <name evidence="8" type="ORF">KRM00_001103</name>
</gene>
<dbReference type="PANTHER" id="PTHR46098">
    <property type="entry name" value="TRNA (CYTOSINE(38)-C(5))-METHYLTRANSFERASE"/>
    <property type="match status" value="1"/>
</dbReference>
<comment type="catalytic activity">
    <reaction evidence="7">
        <text>a 2'-deoxycytidine in DNA + S-adenosyl-L-methionine = a 5-methyl-2'-deoxycytidine in DNA + S-adenosyl-L-homocysteine + H(+)</text>
        <dbReference type="Rhea" id="RHEA:13681"/>
        <dbReference type="Rhea" id="RHEA-COMP:11369"/>
        <dbReference type="Rhea" id="RHEA-COMP:11370"/>
        <dbReference type="ChEBI" id="CHEBI:15378"/>
        <dbReference type="ChEBI" id="CHEBI:57856"/>
        <dbReference type="ChEBI" id="CHEBI:59789"/>
        <dbReference type="ChEBI" id="CHEBI:85452"/>
        <dbReference type="ChEBI" id="CHEBI:85454"/>
        <dbReference type="EC" id="2.1.1.37"/>
    </reaction>
</comment>
<evidence type="ECO:0000256" key="4">
    <source>
        <dbReference type="ARBA" id="ARBA00022747"/>
    </source>
</evidence>
<dbReference type="AlphaFoldDB" id="A0AAN5VK45"/>
<evidence type="ECO:0000256" key="2">
    <source>
        <dbReference type="ARBA" id="ARBA00022679"/>
    </source>
</evidence>
<dbReference type="GO" id="GO:0003886">
    <property type="term" value="F:DNA (cytosine-5-)-methyltransferase activity"/>
    <property type="evidence" value="ECO:0007669"/>
    <property type="project" value="UniProtKB-EC"/>
</dbReference>
<dbReference type="InterPro" id="IPR001525">
    <property type="entry name" value="C5_MeTfrase"/>
</dbReference>
<accession>A0AAN5VK45</accession>
<evidence type="ECO:0000256" key="7">
    <source>
        <dbReference type="RuleBase" id="RU000417"/>
    </source>
</evidence>
<keyword evidence="2 5" id="KW-0808">Transferase</keyword>
<organism evidence="8 9">
    <name type="scientific">Clostridioides difficile</name>
    <name type="common">Peptoclostridium difficile</name>
    <dbReference type="NCBI Taxonomy" id="1496"/>
    <lineage>
        <taxon>Bacteria</taxon>
        <taxon>Bacillati</taxon>
        <taxon>Bacillota</taxon>
        <taxon>Clostridia</taxon>
        <taxon>Peptostreptococcales</taxon>
        <taxon>Peptostreptococcaceae</taxon>
        <taxon>Clostridioides</taxon>
    </lineage>
</organism>
<dbReference type="SUPFAM" id="SSF53335">
    <property type="entry name" value="S-adenosyl-L-methionine-dependent methyltransferases"/>
    <property type="match status" value="1"/>
</dbReference>
<dbReference type="InterPro" id="IPR029063">
    <property type="entry name" value="SAM-dependent_MTases_sf"/>
</dbReference>
<dbReference type="EC" id="2.1.1.37" evidence="7"/>
<dbReference type="RefSeq" id="WP_095890411.1">
    <property type="nucleotide sequence ID" value="NZ_BING01000001.1"/>
</dbReference>
<dbReference type="GO" id="GO:0032259">
    <property type="term" value="P:methylation"/>
    <property type="evidence" value="ECO:0007669"/>
    <property type="project" value="UniProtKB-KW"/>
</dbReference>
<evidence type="ECO:0000256" key="6">
    <source>
        <dbReference type="RuleBase" id="RU000416"/>
    </source>
</evidence>
<evidence type="ECO:0000256" key="5">
    <source>
        <dbReference type="PROSITE-ProRule" id="PRU01016"/>
    </source>
</evidence>
<reference evidence="8" key="1">
    <citation type="journal article" date="2018" name="Genome Biol.">
        <title>SKESA: strategic k-mer extension for scrupulous assemblies.</title>
        <authorList>
            <person name="Souvorov A."/>
            <person name="Agarwala R."/>
            <person name="Lipman D.J."/>
        </authorList>
    </citation>
    <scope>NUCLEOTIDE SEQUENCE</scope>
    <source>
        <strain evidence="8">HN1000</strain>
    </source>
</reference>
<dbReference type="PRINTS" id="PR00105">
    <property type="entry name" value="C5METTRFRASE"/>
</dbReference>
<protein>
    <recommendedName>
        <fullName evidence="7">Cytosine-specific methyltransferase</fullName>
        <ecNumber evidence="7">2.1.1.37</ecNumber>
    </recommendedName>
</protein>
<keyword evidence="1 5" id="KW-0489">Methyltransferase</keyword>
<sequence>MRELKLLSLFSGIGAFEKALGNINVRYKLINYCEINKYASKSYSVIHNISEDMNLGDITKIDISKLLRDVDIITHGSPCTNYSVAGKGDGGDKGSGTASSLMWNTVEIVKYIKPKYVVWENVKNVLSKKHKHNFEQYINDLKGLGYTSYYQILNAKDFGIPQNRERIFCISILGEHTPYEFPIGFTLQYRLRDFLEEEVEEKYYLSKEIQDRFTKFPTDRLNNEDLEVIGTTTPNPYNDNGDLIFDKCTSAWCYNPDKCISTLSARDYKQPKQIIDKIIKEGNVSQHPKSQAGQVISDEGLSMTLCSGTHGYAMGYIKEKNVSNGAIRGRYNEQGDIEQKLEIRKDECSNTITTVQKDNVIIEPRINEVGELDIKGYDLLKRVYGADGISPTLNAMTGGNRQPKILEEKAIKEGYFKYPNSNKAHQSNTCYNPKGLSPSLDTCQGGNRQTKIVENLDNNFRIRKLTPKECWRLMGFDDEDIDKCIRAKLSNTQLYKQAGNSICVPVLEEIFKKLLQEYIYN</sequence>
<evidence type="ECO:0000256" key="3">
    <source>
        <dbReference type="ARBA" id="ARBA00022691"/>
    </source>
</evidence>